<keyword evidence="2 8" id="KW-0812">Transmembrane</keyword>
<feature type="transmembrane region" description="Helical" evidence="8">
    <location>
        <begin position="1433"/>
        <end position="1454"/>
    </location>
</feature>
<dbReference type="Pfam" id="PF00005">
    <property type="entry name" value="ABC_tran"/>
    <property type="match status" value="2"/>
</dbReference>
<evidence type="ECO:0000313" key="11">
    <source>
        <dbReference type="Proteomes" id="UP000694388"/>
    </source>
</evidence>
<feature type="transmembrane region" description="Helical" evidence="8">
    <location>
        <begin position="1091"/>
        <end position="1112"/>
    </location>
</feature>
<feature type="transmembrane region" description="Helical" evidence="8">
    <location>
        <begin position="1516"/>
        <end position="1540"/>
    </location>
</feature>
<feature type="transmembrane region" description="Helical" evidence="8">
    <location>
        <begin position="461"/>
        <end position="484"/>
    </location>
</feature>
<reference evidence="10" key="2">
    <citation type="submission" date="2025-09" db="UniProtKB">
        <authorList>
            <consortium name="Ensembl"/>
        </authorList>
    </citation>
    <scope>IDENTIFICATION</scope>
</reference>
<dbReference type="Pfam" id="PF12698">
    <property type="entry name" value="ABC2_membrane_3"/>
    <property type="match status" value="2"/>
</dbReference>
<feature type="transmembrane region" description="Helical" evidence="8">
    <location>
        <begin position="1401"/>
        <end position="1421"/>
    </location>
</feature>
<organism evidence="10 11">
    <name type="scientific">Eptatretus burgeri</name>
    <name type="common">Inshore hagfish</name>
    <dbReference type="NCBI Taxonomy" id="7764"/>
    <lineage>
        <taxon>Eukaryota</taxon>
        <taxon>Metazoa</taxon>
        <taxon>Chordata</taxon>
        <taxon>Craniata</taxon>
        <taxon>Vertebrata</taxon>
        <taxon>Cyclostomata</taxon>
        <taxon>Myxini</taxon>
        <taxon>Myxiniformes</taxon>
        <taxon>Myxinidae</taxon>
        <taxon>Eptatretinae</taxon>
        <taxon>Eptatretus</taxon>
    </lineage>
</organism>
<accession>A0A8C4WZM9</accession>
<evidence type="ECO:0000256" key="7">
    <source>
        <dbReference type="SAM" id="MobiDB-lite"/>
    </source>
</evidence>
<feature type="domain" description="ABC transporter" evidence="9">
    <location>
        <begin position="1580"/>
        <end position="1818"/>
    </location>
</feature>
<evidence type="ECO:0000256" key="1">
    <source>
        <dbReference type="ARBA" id="ARBA00004141"/>
    </source>
</evidence>
<dbReference type="InterPro" id="IPR013525">
    <property type="entry name" value="ABC2_TM"/>
</dbReference>
<dbReference type="CDD" id="cd03263">
    <property type="entry name" value="ABC_subfamily_A"/>
    <property type="match status" value="2"/>
</dbReference>
<evidence type="ECO:0000256" key="6">
    <source>
        <dbReference type="ARBA" id="ARBA00023136"/>
    </source>
</evidence>
<evidence type="ECO:0000256" key="8">
    <source>
        <dbReference type="SAM" id="Phobius"/>
    </source>
</evidence>
<feature type="transmembrane region" description="Helical" evidence="8">
    <location>
        <begin position="602"/>
        <end position="622"/>
    </location>
</feature>
<dbReference type="InterPro" id="IPR056264">
    <property type="entry name" value="R2_ABCA1-4-like"/>
</dbReference>
<dbReference type="InterPro" id="IPR003593">
    <property type="entry name" value="AAA+_ATPase"/>
</dbReference>
<feature type="transmembrane region" description="Helical" evidence="8">
    <location>
        <begin position="1313"/>
        <end position="1335"/>
    </location>
</feature>
<dbReference type="GeneTree" id="ENSGT00940000157295"/>
<feature type="domain" description="ABC transporter" evidence="9">
    <location>
        <begin position="688"/>
        <end position="920"/>
    </location>
</feature>
<dbReference type="PANTHER" id="PTHR19229:SF250">
    <property type="entry name" value="ABC TRANSPORTER DOMAIN-CONTAINING PROTEIN-RELATED"/>
    <property type="match status" value="1"/>
</dbReference>
<dbReference type="FunFam" id="3.40.50.300:FF:001253">
    <property type="entry name" value="ATP-binding cassette protein subfamily A, member 10"/>
    <property type="match status" value="1"/>
</dbReference>
<evidence type="ECO:0000259" key="9">
    <source>
        <dbReference type="PROSITE" id="PS50893"/>
    </source>
</evidence>
<dbReference type="GO" id="GO:0140359">
    <property type="term" value="F:ABC-type transporter activity"/>
    <property type="evidence" value="ECO:0007669"/>
    <property type="project" value="InterPro"/>
</dbReference>
<feature type="compositionally biased region" description="Polar residues" evidence="7">
    <location>
        <begin position="1033"/>
        <end position="1043"/>
    </location>
</feature>
<dbReference type="Ensembl" id="ENSEBUT00000022543.1">
    <property type="protein sequence ID" value="ENSEBUP00000021966.1"/>
    <property type="gene ID" value="ENSEBUG00000013546.1"/>
</dbReference>
<dbReference type="GO" id="GO:0005524">
    <property type="term" value="F:ATP binding"/>
    <property type="evidence" value="ECO:0007669"/>
    <property type="project" value="UniProtKB-KW"/>
</dbReference>
<protein>
    <submittedName>
        <fullName evidence="10">ATP-binding cassette, sub-family A (ABC1), member 12</fullName>
    </submittedName>
</protein>
<feature type="transmembrane region" description="Helical" evidence="8">
    <location>
        <begin position="1347"/>
        <end position="1367"/>
    </location>
</feature>
<dbReference type="Proteomes" id="UP000694388">
    <property type="component" value="Unplaced"/>
</dbReference>
<feature type="transmembrane region" description="Helical" evidence="8">
    <location>
        <begin position="418"/>
        <end position="440"/>
    </location>
</feature>
<dbReference type="GO" id="GO:0005319">
    <property type="term" value="F:lipid transporter activity"/>
    <property type="evidence" value="ECO:0007669"/>
    <property type="project" value="TreeGrafter"/>
</dbReference>
<evidence type="ECO:0000256" key="2">
    <source>
        <dbReference type="ARBA" id="ARBA00022692"/>
    </source>
</evidence>
<evidence type="ECO:0000313" key="10">
    <source>
        <dbReference type="Ensembl" id="ENSEBUP00000021966.1"/>
    </source>
</evidence>
<dbReference type="PANTHER" id="PTHR19229">
    <property type="entry name" value="ATP-BINDING CASSETTE TRANSPORTER SUBFAMILY A ABCA"/>
    <property type="match status" value="1"/>
</dbReference>
<dbReference type="Pfam" id="PF23321">
    <property type="entry name" value="R1_ABCA1"/>
    <property type="match status" value="1"/>
</dbReference>
<feature type="transmembrane region" description="Helical" evidence="8">
    <location>
        <begin position="496"/>
        <end position="517"/>
    </location>
</feature>
<dbReference type="SMART" id="SM00382">
    <property type="entry name" value="AAA"/>
    <property type="match status" value="2"/>
</dbReference>
<dbReference type="GO" id="GO:0016020">
    <property type="term" value="C:membrane"/>
    <property type="evidence" value="ECO:0007669"/>
    <property type="project" value="UniProtKB-SubCell"/>
</dbReference>
<feature type="transmembrane region" description="Helical" evidence="8">
    <location>
        <begin position="1474"/>
        <end position="1496"/>
    </location>
</feature>
<reference evidence="10" key="1">
    <citation type="submission" date="2025-08" db="UniProtKB">
        <authorList>
            <consortium name="Ensembl"/>
        </authorList>
    </citation>
    <scope>IDENTIFICATION</scope>
</reference>
<dbReference type="OMA" id="PLVNTMM"/>
<dbReference type="InterPro" id="IPR027417">
    <property type="entry name" value="P-loop_NTPase"/>
</dbReference>
<dbReference type="PROSITE" id="PS50893">
    <property type="entry name" value="ABC_TRANSPORTER_2"/>
    <property type="match status" value="2"/>
</dbReference>
<keyword evidence="5 8" id="KW-1133">Transmembrane helix</keyword>
<keyword evidence="4" id="KW-0067">ATP-binding</keyword>
<sequence>MSELCQLPANSAASLIITFVQHMNIRTVIYKVIMPPGLKQLEQALLQIVTELVDYMETLQPFQERMHHLINVIQQWNLTGSLGNNQFGRRRRSAEAFRVTPQNMVEAICSSNSQPVIDRVHHASKLPLGSDKVQLEKLSENMLPRNITPFCERFYNDIRSEGEFLWKFVEPMLLGKVMYTPDTPDVRFLLKKANSTFLRFDDLKRYSELWLSSKKSMDDAQENLHVLKNALENSFVQGLIKSQLNIDPKMLLSHLEQFRMLNENELAGTLNAITALSVFMVNVTDCILLDRFWGVSDETSLDSGVHNLQLINKHMASIIFHEVPSNKTPSRRLNYTLRLGINSVMPTDRLQDLLWKIGPVTENSKMTYQWPFLPLQDMLERAAVEVLTDSPVDEPLVQTQPFPFPCHAVDRFVQDVGLSLPLMMILAWVLVIPYTVKCLVEEKEMQVKQYLQMMGVLPPSRFLTWLLTKSISIIFISCLLSAILKASQTLFNSDGLIIFFLFLTFGLSNLSLSYLIASLHSRASIAALTGCFIYILSFFPYMSLTSINIKVPMWIEGISCLLSPTALSYAFKVIVHYEEVGVGIQWHNQYSKIILADNYFSFFWWMLLIDSIIYFLLGWYIHNVFPGKFGLRKPWNFLFSSAYWRGVCGIKFKQNIDILPSFANNLITGDTLEKDLPKNQVPMNVVGVALQDVTKFYSKRNCAALKNLSVEFFENQITALLGHNGAGKSTTIALLTGLCEPSSGYVFVRNQLNDGHEGSNSILGVCLQQDILFPSLTVRDHLVLYRHLKAPFSSNKEIENEVDEFLGNVGLQDHKDKLAGKLSGGMKRKLSISIAFIGGSSLVILDEPTSGIDPCSRRGIWDIILNHRVGRTIILSTHHLDEAEVLSDRITVLKQGCLKYCGTLLELKEEYGQGSMLSLAKQIALSCDAESVTNLICTHIPTAKLVEDSKAQMMYALPACFLTEPRCGQALFQDLQNQLENLGLVSFSITNTTLEDVFMKMVNQDEGDEEEEHDNDAENPDINGIENHEDTTSKTNVDGTRRSSCTTLECNEDTSLPEQSMERLTGLSLMAQQVAGLFLLRLHRWRRDWKGALMTLFLPVLLVIIAMAFVTIQPGIRNYPSLRLTPKLYSGYTFYSSNSSSPSANALVTALLCSPTFGQSCDNNSFSRDVWTTMDPPKMVCSSSCEEGYDVNKYNAPRMRLTPSLLLYNLTDLPMDKYLLLTTCSFLETRHAGFAFGNDLSKELTTDVDDVPSDRTVTKVWYNGRSLHVIPAYLNAFYNLLLQSKLPDDADPLDYEIIVNSHPYSGRQIGEDYILEAVGNVGVSLCILLAFAILASKIGSASARERIIGACRLQYIAGVSPTLFWLVTFFFDMLCYLVTVLICLGVFAAFNLPIYTDDNNLGIVLLLLLLFGFATLPWMYILSGFFKSEEGAIVSFITINIVLGVTTVLSLNLIELIKAGRILSLKMAYDVLEWFYLIFPQFCLGQGFLKLSQHYMEKSLSLMLSRTATISPIYGWDYIGGHLVALALQGVLFLFLRLVLRKTLFRKTKDRHEVLPVNLDEDVLAERIRIEEERVQDHVLQVVGLHKQYQRLQRKFTAVDGIYFGVSKRECFGLLGVNGAGKTTTFKMLTGDVWPTSGRTLLRSTDGALLDLEEAQKCGVEIGYCPQSDALDPMVSGLEHLCCYARLRGIPSQHLAEVATNLMERLWLSQHSTQRVGYYSGGTKRKLSTALALLGQPQLILLDEPSSGMDPKSKRLLWQTISQEVARGGAVVLTSHSMEECEALCNKLAIMVKGQFQCLGTLQHIKKRFSDGYSVKIKINQMKCNIQDMVQLMDTNCPGTQLKDQHAGQLEFQVPSTAGSLADMFAVLEYAQQLQAFQYFSISQMTLDQVFINFANKQGDAEEKEEESFMQKVAT</sequence>
<evidence type="ECO:0000256" key="3">
    <source>
        <dbReference type="ARBA" id="ARBA00022741"/>
    </source>
</evidence>
<dbReference type="Gene3D" id="3.40.50.300">
    <property type="entry name" value="P-loop containing nucleotide triphosphate hydrolases"/>
    <property type="match status" value="2"/>
</dbReference>
<comment type="subcellular location">
    <subcellularLocation>
        <location evidence="1">Membrane</location>
        <topology evidence="1">Multi-pass membrane protein</topology>
    </subcellularLocation>
</comment>
<feature type="transmembrane region" description="Helical" evidence="8">
    <location>
        <begin position="1373"/>
        <end position="1394"/>
    </location>
</feature>
<dbReference type="InterPro" id="IPR017871">
    <property type="entry name" value="ABC_transporter-like_CS"/>
</dbReference>
<feature type="compositionally biased region" description="Acidic residues" evidence="7">
    <location>
        <begin position="1005"/>
        <end position="1019"/>
    </location>
</feature>
<dbReference type="GO" id="GO:0016887">
    <property type="term" value="F:ATP hydrolysis activity"/>
    <property type="evidence" value="ECO:0007669"/>
    <property type="project" value="InterPro"/>
</dbReference>
<evidence type="ECO:0000256" key="4">
    <source>
        <dbReference type="ARBA" id="ARBA00022840"/>
    </source>
</evidence>
<feature type="transmembrane region" description="Helical" evidence="8">
    <location>
        <begin position="524"/>
        <end position="544"/>
    </location>
</feature>
<evidence type="ECO:0000256" key="5">
    <source>
        <dbReference type="ARBA" id="ARBA00022989"/>
    </source>
</evidence>
<dbReference type="InterPro" id="IPR003439">
    <property type="entry name" value="ABC_transporter-like_ATP-bd"/>
</dbReference>
<keyword evidence="6 8" id="KW-0472">Membrane</keyword>
<name>A0A8C4WZM9_EPTBU</name>
<feature type="region of interest" description="Disordered" evidence="7">
    <location>
        <begin position="1005"/>
        <end position="1043"/>
    </location>
</feature>
<keyword evidence="11" id="KW-1185">Reference proteome</keyword>
<proteinExistence type="predicted"/>
<keyword evidence="3" id="KW-0547">Nucleotide-binding</keyword>
<dbReference type="SUPFAM" id="SSF52540">
    <property type="entry name" value="P-loop containing nucleoside triphosphate hydrolases"/>
    <property type="match status" value="2"/>
</dbReference>
<dbReference type="InterPro" id="IPR026082">
    <property type="entry name" value="ABCA"/>
</dbReference>
<dbReference type="FunFam" id="3.40.50.300:FF:002470">
    <property type="entry name" value="ABC transporter, putative"/>
    <property type="match status" value="1"/>
</dbReference>
<dbReference type="PROSITE" id="PS00211">
    <property type="entry name" value="ABC_TRANSPORTER_1"/>
    <property type="match status" value="1"/>
</dbReference>